<protein>
    <submittedName>
        <fullName evidence="2">Uncharacterized protein</fullName>
    </submittedName>
</protein>
<dbReference type="Proteomes" id="UP000006671">
    <property type="component" value="Unassembled WGS sequence"/>
</dbReference>
<dbReference type="OrthoDB" id="5370059at2759"/>
<feature type="compositionally biased region" description="Polar residues" evidence="1">
    <location>
        <begin position="1"/>
        <end position="10"/>
    </location>
</feature>
<feature type="region of interest" description="Disordered" evidence="1">
    <location>
        <begin position="1"/>
        <end position="26"/>
    </location>
</feature>
<accession>D2VCC3</accession>
<reference evidence="2 3" key="1">
    <citation type="journal article" date="2010" name="Cell">
        <title>The genome of Naegleria gruberi illuminates early eukaryotic versatility.</title>
        <authorList>
            <person name="Fritz-Laylin L.K."/>
            <person name="Prochnik S.E."/>
            <person name="Ginger M.L."/>
            <person name="Dacks J.B."/>
            <person name="Carpenter M.L."/>
            <person name="Field M.C."/>
            <person name="Kuo A."/>
            <person name="Paredez A."/>
            <person name="Chapman J."/>
            <person name="Pham J."/>
            <person name="Shu S."/>
            <person name="Neupane R."/>
            <person name="Cipriano M."/>
            <person name="Mancuso J."/>
            <person name="Tu H."/>
            <person name="Salamov A."/>
            <person name="Lindquist E."/>
            <person name="Shapiro H."/>
            <person name="Lucas S."/>
            <person name="Grigoriev I.V."/>
            <person name="Cande W.Z."/>
            <person name="Fulton C."/>
            <person name="Rokhsar D.S."/>
            <person name="Dawson S.C."/>
        </authorList>
    </citation>
    <scope>NUCLEOTIDE SEQUENCE [LARGE SCALE GENOMIC DNA]</scope>
    <source>
        <strain evidence="2 3">NEG-M</strain>
    </source>
</reference>
<dbReference type="RefSeq" id="XP_002678471.1">
    <property type="nucleotide sequence ID" value="XM_002678425.1"/>
</dbReference>
<sequence length="425" mass="47456">MISSNNNHSNIAEKRHQQQNSSFDPSNLSDLPCVERKVFIAFKDQLYLKIKMPKEVGNDQIHMITAPGSQFFCSTAKGLILRSDAAENNTIETIIVPTSEDFANDKTKVKFLLAGYYHVIAIKESNKIYVHVLSENSQYGKLEKPTTSGVEPFSLVATKHIIMDGQRITHAVCGTYSTIVVLDNRYIYIAGRVEQQLTDFTPFTVGTGYPIIRNITAGYGHMIVQTVNGDIYVMGMNNYGQTLSVTSSNVLEKLPSIPGVVNINALRLSHLTCYTTNNLFMINGYVGHDNIGGFETVKSYQFSKHVDYAHDLRMFGGFTSIVSFNPRTRELMSCGSATNAPNTPYNIMEKLKVQYAENVELANYIDSHTVIDVACGSSLIAVMMDVIRNNTLLINNLLKMKRYATHELTHSSETVPFHDVLIIHD</sequence>
<dbReference type="GeneID" id="8858728"/>
<dbReference type="InterPro" id="IPR009091">
    <property type="entry name" value="RCC1/BLIP-II"/>
</dbReference>
<evidence type="ECO:0000256" key="1">
    <source>
        <dbReference type="SAM" id="MobiDB-lite"/>
    </source>
</evidence>
<dbReference type="EMBL" id="GG738862">
    <property type="protein sequence ID" value="EFC45727.1"/>
    <property type="molecule type" value="Genomic_DNA"/>
</dbReference>
<dbReference type="GO" id="GO:0005085">
    <property type="term" value="F:guanyl-nucleotide exchange factor activity"/>
    <property type="evidence" value="ECO:0007669"/>
    <property type="project" value="TreeGrafter"/>
</dbReference>
<proteinExistence type="predicted"/>
<dbReference type="SUPFAM" id="SSF50985">
    <property type="entry name" value="RCC1/BLIP-II"/>
    <property type="match status" value="1"/>
</dbReference>
<dbReference type="PANTHER" id="PTHR45982:SF1">
    <property type="entry name" value="REGULATOR OF CHROMOSOME CONDENSATION"/>
    <property type="match status" value="1"/>
</dbReference>
<evidence type="ECO:0000313" key="3">
    <source>
        <dbReference type="Proteomes" id="UP000006671"/>
    </source>
</evidence>
<dbReference type="KEGG" id="ngr:NAEGRDRAFT_79416"/>
<dbReference type="GO" id="GO:0005737">
    <property type="term" value="C:cytoplasm"/>
    <property type="evidence" value="ECO:0007669"/>
    <property type="project" value="TreeGrafter"/>
</dbReference>
<dbReference type="PANTHER" id="PTHR45982">
    <property type="entry name" value="REGULATOR OF CHROMOSOME CONDENSATION"/>
    <property type="match status" value="1"/>
</dbReference>
<dbReference type="VEuPathDB" id="AmoebaDB:NAEGRDRAFT_79416"/>
<dbReference type="InParanoid" id="D2VCC3"/>
<evidence type="ECO:0000313" key="2">
    <source>
        <dbReference type="EMBL" id="EFC45727.1"/>
    </source>
</evidence>
<keyword evidence="3" id="KW-1185">Reference proteome</keyword>
<dbReference type="InterPro" id="IPR051553">
    <property type="entry name" value="Ran_GTPase-activating"/>
</dbReference>
<dbReference type="Pfam" id="PF13540">
    <property type="entry name" value="RCC1_2"/>
    <property type="match status" value="1"/>
</dbReference>
<dbReference type="Gene3D" id="2.130.10.30">
    <property type="entry name" value="Regulator of chromosome condensation 1/beta-lactamase-inhibitor protein II"/>
    <property type="match status" value="1"/>
</dbReference>
<organism evidence="3">
    <name type="scientific">Naegleria gruberi</name>
    <name type="common">Amoeba</name>
    <dbReference type="NCBI Taxonomy" id="5762"/>
    <lineage>
        <taxon>Eukaryota</taxon>
        <taxon>Discoba</taxon>
        <taxon>Heterolobosea</taxon>
        <taxon>Tetramitia</taxon>
        <taxon>Eutetramitia</taxon>
        <taxon>Vahlkampfiidae</taxon>
        <taxon>Naegleria</taxon>
    </lineage>
</organism>
<dbReference type="AlphaFoldDB" id="D2VCC3"/>
<gene>
    <name evidence="2" type="ORF">NAEGRDRAFT_79416</name>
</gene>
<name>D2VCC3_NAEGR</name>